<protein>
    <recommendedName>
        <fullName evidence="2">DUF3108 domain-containing protein</fullName>
    </recommendedName>
</protein>
<organism evidence="1">
    <name type="scientific">marine metagenome</name>
    <dbReference type="NCBI Taxonomy" id="408172"/>
    <lineage>
        <taxon>unclassified sequences</taxon>
        <taxon>metagenomes</taxon>
        <taxon>ecological metagenomes</taxon>
    </lineage>
</organism>
<dbReference type="AlphaFoldDB" id="A0A382LQ50"/>
<gene>
    <name evidence="1" type="ORF">METZ01_LOCUS289865</name>
</gene>
<dbReference type="Pfam" id="PF11306">
    <property type="entry name" value="DUF3108"/>
    <property type="match status" value="1"/>
</dbReference>
<reference evidence="1" key="1">
    <citation type="submission" date="2018-05" db="EMBL/GenBank/DDBJ databases">
        <authorList>
            <person name="Lanie J.A."/>
            <person name="Ng W.-L."/>
            <person name="Kazmierczak K.M."/>
            <person name="Andrzejewski T.M."/>
            <person name="Davidsen T.M."/>
            <person name="Wayne K.J."/>
            <person name="Tettelin H."/>
            <person name="Glass J.I."/>
            <person name="Rusch D."/>
            <person name="Podicherti R."/>
            <person name="Tsui H.-C.T."/>
            <person name="Winkler M.E."/>
        </authorList>
    </citation>
    <scope>NUCLEOTIDE SEQUENCE</scope>
</reference>
<sequence>RRFESSRAHQITIIDWIIEMQEKLIAKKIKKSATLMFAFLFCSSGWSMPSEFQAIYNAQLKQVDGQVMMTLKKEQDNLYSYEIITRPSGFWRIIIDGSIWEKSTFNLENGVVRSKTYELKDTIRSKPRQSSATFDWDNLLLSGYYKDRKFELPLNRDVIDRVVLQIAIIHNNQQGINSTEHYILDRDKVKRVQINKKKSVNIRVPFGQFEAIEIEHVSEGSDSINSLWLAPELGYIPVKLTQKKDGKTIFSASLSQLTH</sequence>
<name>A0A382LQ50_9ZZZZ</name>
<feature type="non-terminal residue" evidence="1">
    <location>
        <position position="1"/>
    </location>
</feature>
<evidence type="ECO:0008006" key="2">
    <source>
        <dbReference type="Google" id="ProtNLM"/>
    </source>
</evidence>
<accession>A0A382LQ50</accession>
<proteinExistence type="predicted"/>
<evidence type="ECO:0000313" key="1">
    <source>
        <dbReference type="EMBL" id="SVC37011.1"/>
    </source>
</evidence>
<dbReference type="EMBL" id="UINC01087554">
    <property type="protein sequence ID" value="SVC37011.1"/>
    <property type="molecule type" value="Genomic_DNA"/>
</dbReference>
<dbReference type="InterPro" id="IPR021457">
    <property type="entry name" value="DUF3108"/>
</dbReference>